<evidence type="ECO:0000256" key="4">
    <source>
        <dbReference type="ARBA" id="ARBA00023125"/>
    </source>
</evidence>
<evidence type="ECO:0000259" key="7">
    <source>
        <dbReference type="PROSITE" id="PS51099"/>
    </source>
</evidence>
<dbReference type="PROSITE" id="PS51099">
    <property type="entry name" value="PTS_EIIB_TYPE_2"/>
    <property type="match status" value="1"/>
</dbReference>
<accession>A0ABW8TAD9</accession>
<feature type="domain" description="PTS EIIA type-4" evidence="6">
    <location>
        <begin position="587"/>
        <end position="719"/>
    </location>
</feature>
<dbReference type="Pfam" id="PF00874">
    <property type="entry name" value="PRD"/>
    <property type="match status" value="2"/>
</dbReference>
<dbReference type="InterPro" id="IPR027417">
    <property type="entry name" value="P-loop_NTPase"/>
</dbReference>
<dbReference type="Gene3D" id="1.10.1790.10">
    <property type="entry name" value="PRD domain"/>
    <property type="match status" value="2"/>
</dbReference>
<dbReference type="PROSITE" id="PS51372">
    <property type="entry name" value="PRD_2"/>
    <property type="match status" value="2"/>
</dbReference>
<dbReference type="Pfam" id="PF00158">
    <property type="entry name" value="Sigma54_activat"/>
    <property type="match status" value="1"/>
</dbReference>
<dbReference type="InterPro" id="IPR036662">
    <property type="entry name" value="PTS_EIIA_man-typ_sf"/>
</dbReference>
<dbReference type="PROSITE" id="PS50045">
    <property type="entry name" value="SIGMA54_INTERACT_4"/>
    <property type="match status" value="1"/>
</dbReference>
<dbReference type="Gene3D" id="3.40.50.510">
    <property type="entry name" value="Phosphotransferase system, mannose-type IIA component"/>
    <property type="match status" value="1"/>
</dbReference>
<keyword evidence="10" id="KW-1185">Reference proteome</keyword>
<organism evidence="9 10">
    <name type="scientific">Clostridium neuense</name>
    <dbReference type="NCBI Taxonomy" id="1728934"/>
    <lineage>
        <taxon>Bacteria</taxon>
        <taxon>Bacillati</taxon>
        <taxon>Bacillota</taxon>
        <taxon>Clostridia</taxon>
        <taxon>Eubacteriales</taxon>
        <taxon>Clostridiaceae</taxon>
        <taxon>Clostridium</taxon>
    </lineage>
</organism>
<sequence length="939" mass="106421">MKKAEVVYNYICDKVNTDYVLKRLLEGTNFGIDAFEIQEKLNIVRNNASTILNDLLKEGKLIKINSRPVTFIPKTILDSLNIKNTDKRNSSVFSPEEFKNLVDENNKEIDGDDPFKVLIGFNNSLIHQIEQAKAAVMYPPHGLHTLILGESGVGKTTFASAIYKYVLTNKCISSNDFPFISFNCSDYYNAPQLLLSQLFGHAKGAFTGADSDKIGIVEKAHNGILFLDEVHRLPPDGQEMLFYLMDKGEFSRLGETSKPRKSNVLIIAATTEDPGDTFLNTFLRRIPVTITLPAFREKTIDEKLEVIEKLFYYETLKLNIPINISPEVLKALALYDFRDGNIGQLSSEVKLVCAKAFFQHLQNNKALNVEFKMLNEEIKGNLFNLTIPKDIKTFLSMFTENLTIHPFSSFDKNDILNPNIEDGMDLYDSINKKMEELKSKGLDSSEIERNINNELDNHFNTVIDKFNPDNLNIRKLYNIIPKELVDASAGLIQLAQNELNTRFNSKFFFGFTFHLYSLMKRLEENKPIKNPNMAIIKRQYKEEFKVASELVKMLSDKFSISIPEGEKGFLSILLANNKSGDSPDNNNIGIVLICHGDSTATSMANVANKLLNVEHIKAIDMPLNVKIPEIYEKAKLAVLNSNTGKGVLLLVDMGSLSEFGEKIMNETGIKVRTIVNVSTLITLDILRSVLYQKSDIDTIYNSIMNTDIPNVEENKKKKAIITVCVTGQGAGLLSKDIIIKLLDDSHKADIEIITINYFDMENNLEALEEKYDVIACVGSLKPQSDIPYFPINKLLNTNFQEEFRKFIDAKLTSSSQKLNAEITLPKNAYEISRDMLEEYVKYVNPKIAVIIIKKFIEKLNLNSEKSSEDNLVDLIVHMGCMIDRCIHGDFAKFENMENFKSKNLEQFMELKEAAAIIENEYDISITDDEICYIIKVINR</sequence>
<evidence type="ECO:0000256" key="1">
    <source>
        <dbReference type="ARBA" id="ARBA00022679"/>
    </source>
</evidence>
<reference evidence="9 10" key="1">
    <citation type="submission" date="2024-11" db="EMBL/GenBank/DDBJ databases">
        <authorList>
            <person name="Heng Y.C."/>
            <person name="Lim A.C.H."/>
            <person name="Lee J.K.Y."/>
            <person name="Kittelmann S."/>
        </authorList>
    </citation>
    <scope>NUCLEOTIDE SEQUENCE [LARGE SCALE GENOMIC DNA]</scope>
    <source>
        <strain evidence="9 10">WILCCON 0114</strain>
    </source>
</reference>
<dbReference type="SUPFAM" id="SSF63520">
    <property type="entry name" value="PTS-regulatory domain, PRD"/>
    <property type="match status" value="2"/>
</dbReference>
<dbReference type="SMART" id="SM00382">
    <property type="entry name" value="AAA"/>
    <property type="match status" value="1"/>
</dbReference>
<dbReference type="SUPFAM" id="SSF53062">
    <property type="entry name" value="PTS system fructose IIA component-like"/>
    <property type="match status" value="1"/>
</dbReference>
<protein>
    <submittedName>
        <fullName evidence="9">Sigma 54-interacting transcriptional regulator</fullName>
    </submittedName>
</protein>
<dbReference type="Gene3D" id="3.40.50.300">
    <property type="entry name" value="P-loop containing nucleotide triphosphate hydrolases"/>
    <property type="match status" value="1"/>
</dbReference>
<proteinExistence type="predicted"/>
<dbReference type="InterPro" id="IPR011608">
    <property type="entry name" value="PRD"/>
</dbReference>
<dbReference type="PANTHER" id="PTHR32071">
    <property type="entry name" value="TRANSCRIPTIONAL REGULATORY PROTEIN"/>
    <property type="match status" value="1"/>
</dbReference>
<dbReference type="Gene3D" id="3.40.50.2300">
    <property type="match status" value="1"/>
</dbReference>
<feature type="domain" description="PTS EIIB type-2" evidence="7">
    <location>
        <begin position="718"/>
        <end position="815"/>
    </location>
</feature>
<dbReference type="InterPro" id="IPR036634">
    <property type="entry name" value="PRD_sf"/>
</dbReference>
<dbReference type="InterPro" id="IPR025943">
    <property type="entry name" value="Sigma_54_int_dom_ATP-bd_2"/>
</dbReference>
<dbReference type="InterPro" id="IPR013011">
    <property type="entry name" value="PTS_EIIB_2"/>
</dbReference>
<keyword evidence="1" id="KW-0808">Transferase</keyword>
<name>A0ABW8TAD9_9CLOT</name>
<evidence type="ECO:0000256" key="2">
    <source>
        <dbReference type="ARBA" id="ARBA00022741"/>
    </source>
</evidence>
<keyword evidence="4" id="KW-0238">DNA-binding</keyword>
<feature type="domain" description="PRD" evidence="8">
    <location>
        <begin position="839"/>
        <end position="939"/>
    </location>
</feature>
<keyword evidence="3" id="KW-0067">ATP-binding</keyword>
<evidence type="ECO:0000259" key="8">
    <source>
        <dbReference type="PROSITE" id="PS51372"/>
    </source>
</evidence>
<dbReference type="SUPFAM" id="SSF46785">
    <property type="entry name" value="Winged helix' DNA-binding domain"/>
    <property type="match status" value="1"/>
</dbReference>
<dbReference type="InterPro" id="IPR003593">
    <property type="entry name" value="AAA+_ATPase"/>
</dbReference>
<evidence type="ECO:0000259" key="5">
    <source>
        <dbReference type="PROSITE" id="PS50045"/>
    </source>
</evidence>
<feature type="domain" description="Sigma-54 factor interaction" evidence="5">
    <location>
        <begin position="118"/>
        <end position="354"/>
    </location>
</feature>
<feature type="domain" description="PRD" evidence="8">
    <location>
        <begin position="479"/>
        <end position="584"/>
    </location>
</feature>
<comment type="caution">
    <text evidence="9">The sequence shown here is derived from an EMBL/GenBank/DDBJ whole genome shotgun (WGS) entry which is preliminary data.</text>
</comment>
<dbReference type="SUPFAM" id="SSF52540">
    <property type="entry name" value="P-loop containing nucleoside triphosphate hydrolases"/>
    <property type="match status" value="1"/>
</dbReference>
<evidence type="ECO:0000256" key="3">
    <source>
        <dbReference type="ARBA" id="ARBA00022840"/>
    </source>
</evidence>
<keyword evidence="2" id="KW-0547">Nucleotide-binding</keyword>
<evidence type="ECO:0000313" key="9">
    <source>
        <dbReference type="EMBL" id="MFL0249498.1"/>
    </source>
</evidence>
<dbReference type="Pfam" id="PF03610">
    <property type="entry name" value="EIIA-man"/>
    <property type="match status" value="1"/>
</dbReference>
<gene>
    <name evidence="9" type="ORF">ACJDT4_03615</name>
</gene>
<dbReference type="InterPro" id="IPR036390">
    <property type="entry name" value="WH_DNA-bd_sf"/>
</dbReference>
<evidence type="ECO:0000259" key="6">
    <source>
        <dbReference type="PROSITE" id="PS51096"/>
    </source>
</evidence>
<dbReference type="InterPro" id="IPR004701">
    <property type="entry name" value="PTS_EIIA_man-typ"/>
</dbReference>
<dbReference type="InterPro" id="IPR002078">
    <property type="entry name" value="Sigma_54_int"/>
</dbReference>
<dbReference type="PANTHER" id="PTHR32071:SF90">
    <property type="entry name" value="TRANSCRIPTIONAL REGULATORY PROTEIN LEVR"/>
    <property type="match status" value="1"/>
</dbReference>
<dbReference type="Proteomes" id="UP001623592">
    <property type="component" value="Unassembled WGS sequence"/>
</dbReference>
<evidence type="ECO:0000313" key="10">
    <source>
        <dbReference type="Proteomes" id="UP001623592"/>
    </source>
</evidence>
<dbReference type="PROSITE" id="PS51096">
    <property type="entry name" value="PTS_EIIA_TYPE_4"/>
    <property type="match status" value="1"/>
</dbReference>
<dbReference type="PROSITE" id="PS00676">
    <property type="entry name" value="SIGMA54_INTERACT_2"/>
    <property type="match status" value="1"/>
</dbReference>
<dbReference type="RefSeq" id="WP_406786163.1">
    <property type="nucleotide sequence ID" value="NZ_JBJIAA010000002.1"/>
</dbReference>
<dbReference type="CDD" id="cd00009">
    <property type="entry name" value="AAA"/>
    <property type="match status" value="1"/>
</dbReference>
<dbReference type="EMBL" id="JBJIAA010000002">
    <property type="protein sequence ID" value="MFL0249498.1"/>
    <property type="molecule type" value="Genomic_DNA"/>
</dbReference>